<reference evidence="5 6" key="1">
    <citation type="submission" date="2020-11" db="EMBL/GenBank/DDBJ databases">
        <title>genome sequence of strain KACC 18849.</title>
        <authorList>
            <person name="Gao J."/>
            <person name="Zhang X."/>
        </authorList>
    </citation>
    <scope>NUCLEOTIDE SEQUENCE [LARGE SCALE GENOMIC DNA]</scope>
    <source>
        <strain evidence="5 6">KACC 18849</strain>
    </source>
</reference>
<proteinExistence type="inferred from homology"/>
<comment type="caution">
    <text evidence="5">The sequence shown here is derived from an EMBL/GenBank/DDBJ whole genome shotgun (WGS) entry which is preliminary data.</text>
</comment>
<evidence type="ECO:0000313" key="5">
    <source>
        <dbReference type="EMBL" id="MBI1684863.1"/>
    </source>
</evidence>
<organism evidence="5 6">
    <name type="scientific">Caulobacter hibisci</name>
    <dbReference type="NCBI Taxonomy" id="2035993"/>
    <lineage>
        <taxon>Bacteria</taxon>
        <taxon>Pseudomonadati</taxon>
        <taxon>Pseudomonadota</taxon>
        <taxon>Alphaproteobacteria</taxon>
        <taxon>Caulobacterales</taxon>
        <taxon>Caulobacteraceae</taxon>
        <taxon>Caulobacter</taxon>
    </lineage>
</organism>
<dbReference type="SUPFAM" id="SSF49764">
    <property type="entry name" value="HSP20-like chaperones"/>
    <property type="match status" value="1"/>
</dbReference>
<sequence length="162" mass="17717">MEMSTAFDFKPFYSSMIGVDRMVGLFETALRTEASGSFPPYDIERTDEAAYRISLAVAGFAPTDLEIVAEPNLLVIRGRKAAGEDAGARTFLHQGLAQRAFERRFELADYVVVKDAVHAHGVLSIDLVRELPDALKPKQIPIGLGASQQVLELRGPKAREAA</sequence>
<evidence type="ECO:0000256" key="2">
    <source>
        <dbReference type="PROSITE-ProRule" id="PRU00285"/>
    </source>
</evidence>
<evidence type="ECO:0000313" key="6">
    <source>
        <dbReference type="Proteomes" id="UP000639859"/>
    </source>
</evidence>
<dbReference type="Gene3D" id="2.60.40.790">
    <property type="match status" value="1"/>
</dbReference>
<accession>A0ABS0SZ04</accession>
<keyword evidence="1" id="KW-0346">Stress response</keyword>
<gene>
    <name evidence="5" type="ORF">I4Q42_14410</name>
</gene>
<protein>
    <submittedName>
        <fullName evidence="5">Hsp20 family protein</fullName>
    </submittedName>
</protein>
<dbReference type="InterPro" id="IPR037913">
    <property type="entry name" value="ACD_IbpA/B"/>
</dbReference>
<dbReference type="CDD" id="cd06470">
    <property type="entry name" value="ACD_IbpA-B_like"/>
    <property type="match status" value="1"/>
</dbReference>
<evidence type="ECO:0000259" key="4">
    <source>
        <dbReference type="PROSITE" id="PS01031"/>
    </source>
</evidence>
<dbReference type="InterPro" id="IPR008978">
    <property type="entry name" value="HSP20-like_chaperone"/>
</dbReference>
<name>A0ABS0SZ04_9CAUL</name>
<evidence type="ECO:0000256" key="3">
    <source>
        <dbReference type="RuleBase" id="RU003616"/>
    </source>
</evidence>
<dbReference type="PROSITE" id="PS01031">
    <property type="entry name" value="SHSP"/>
    <property type="match status" value="1"/>
</dbReference>
<dbReference type="InterPro" id="IPR002068">
    <property type="entry name" value="A-crystallin/Hsp20_dom"/>
</dbReference>
<dbReference type="PANTHER" id="PTHR47062">
    <property type="match status" value="1"/>
</dbReference>
<feature type="domain" description="SHSP" evidence="4">
    <location>
        <begin position="32"/>
        <end position="145"/>
    </location>
</feature>
<keyword evidence="6" id="KW-1185">Reference proteome</keyword>
<dbReference type="Pfam" id="PF00011">
    <property type="entry name" value="HSP20"/>
    <property type="match status" value="1"/>
</dbReference>
<comment type="similarity">
    <text evidence="2 3">Belongs to the small heat shock protein (HSP20) family.</text>
</comment>
<dbReference type="Proteomes" id="UP000639859">
    <property type="component" value="Unassembled WGS sequence"/>
</dbReference>
<evidence type="ECO:0000256" key="1">
    <source>
        <dbReference type="ARBA" id="ARBA00023016"/>
    </source>
</evidence>
<dbReference type="EMBL" id="JADWOX010000009">
    <property type="protein sequence ID" value="MBI1684863.1"/>
    <property type="molecule type" value="Genomic_DNA"/>
</dbReference>
<dbReference type="PANTHER" id="PTHR47062:SF1">
    <property type="entry name" value="SMALL HEAT SHOCK PROTEIN IBPA"/>
    <property type="match status" value="1"/>
</dbReference>